<comment type="caution">
    <text evidence="2">The sequence shown here is derived from an EMBL/GenBank/DDBJ whole genome shotgun (WGS) entry which is preliminary data.</text>
</comment>
<gene>
    <name evidence="2" type="ORF">Salat_1102900</name>
</gene>
<proteinExistence type="predicted"/>
<accession>A0AAE1YNB6</accession>
<sequence>MPHPWMQQGTLAPSFPYTMANNLPSSANTGLPLFCQSLVFNLQLVDESTTRHRVMPPSYGSSCQIEHRGDDSNLREHQELGNDPSSLYLGECDGDVDSGATDDLMEDLPLNNNNLQVSTSMST</sequence>
<name>A0AAE1YNB6_9LAMI</name>
<feature type="compositionally biased region" description="Polar residues" evidence="1">
    <location>
        <begin position="110"/>
        <end position="123"/>
    </location>
</feature>
<feature type="region of interest" description="Disordered" evidence="1">
    <location>
        <begin position="52"/>
        <end position="123"/>
    </location>
</feature>
<reference evidence="2" key="2">
    <citation type="journal article" date="2024" name="Plant">
        <title>Genomic evolution and insights into agronomic trait innovations of Sesamum species.</title>
        <authorList>
            <person name="Miao H."/>
            <person name="Wang L."/>
            <person name="Qu L."/>
            <person name="Liu H."/>
            <person name="Sun Y."/>
            <person name="Le M."/>
            <person name="Wang Q."/>
            <person name="Wei S."/>
            <person name="Zheng Y."/>
            <person name="Lin W."/>
            <person name="Duan Y."/>
            <person name="Cao H."/>
            <person name="Xiong S."/>
            <person name="Wang X."/>
            <person name="Wei L."/>
            <person name="Li C."/>
            <person name="Ma Q."/>
            <person name="Ju M."/>
            <person name="Zhao R."/>
            <person name="Li G."/>
            <person name="Mu C."/>
            <person name="Tian Q."/>
            <person name="Mei H."/>
            <person name="Zhang T."/>
            <person name="Gao T."/>
            <person name="Zhang H."/>
        </authorList>
    </citation>
    <scope>NUCLEOTIDE SEQUENCE</scope>
    <source>
        <strain evidence="2">3651</strain>
    </source>
</reference>
<feature type="compositionally biased region" description="Basic and acidic residues" evidence="1">
    <location>
        <begin position="65"/>
        <end position="80"/>
    </location>
</feature>
<dbReference type="Proteomes" id="UP001293254">
    <property type="component" value="Unassembled WGS sequence"/>
</dbReference>
<keyword evidence="3" id="KW-1185">Reference proteome</keyword>
<evidence type="ECO:0000256" key="1">
    <source>
        <dbReference type="SAM" id="MobiDB-lite"/>
    </source>
</evidence>
<reference evidence="2" key="1">
    <citation type="submission" date="2020-06" db="EMBL/GenBank/DDBJ databases">
        <authorList>
            <person name="Li T."/>
            <person name="Hu X."/>
            <person name="Zhang T."/>
            <person name="Song X."/>
            <person name="Zhang H."/>
            <person name="Dai N."/>
            <person name="Sheng W."/>
            <person name="Hou X."/>
            <person name="Wei L."/>
        </authorList>
    </citation>
    <scope>NUCLEOTIDE SEQUENCE</scope>
    <source>
        <strain evidence="2">3651</strain>
        <tissue evidence="2">Leaf</tissue>
    </source>
</reference>
<dbReference type="EMBL" id="JACGWO010000003">
    <property type="protein sequence ID" value="KAK4433406.1"/>
    <property type="molecule type" value="Genomic_DNA"/>
</dbReference>
<evidence type="ECO:0000313" key="2">
    <source>
        <dbReference type="EMBL" id="KAK4433406.1"/>
    </source>
</evidence>
<organism evidence="2 3">
    <name type="scientific">Sesamum alatum</name>
    <dbReference type="NCBI Taxonomy" id="300844"/>
    <lineage>
        <taxon>Eukaryota</taxon>
        <taxon>Viridiplantae</taxon>
        <taxon>Streptophyta</taxon>
        <taxon>Embryophyta</taxon>
        <taxon>Tracheophyta</taxon>
        <taxon>Spermatophyta</taxon>
        <taxon>Magnoliopsida</taxon>
        <taxon>eudicotyledons</taxon>
        <taxon>Gunneridae</taxon>
        <taxon>Pentapetalae</taxon>
        <taxon>asterids</taxon>
        <taxon>lamiids</taxon>
        <taxon>Lamiales</taxon>
        <taxon>Pedaliaceae</taxon>
        <taxon>Sesamum</taxon>
    </lineage>
</organism>
<evidence type="ECO:0000313" key="3">
    <source>
        <dbReference type="Proteomes" id="UP001293254"/>
    </source>
</evidence>
<protein>
    <submittedName>
        <fullName evidence="2">Uncharacterized protein</fullName>
    </submittedName>
</protein>
<dbReference type="AlphaFoldDB" id="A0AAE1YNB6"/>